<evidence type="ECO:0000256" key="2">
    <source>
        <dbReference type="ARBA" id="ARBA00023163"/>
    </source>
</evidence>
<keyword evidence="1" id="KW-0805">Transcription regulation</keyword>
<keyword evidence="5" id="KW-1185">Reference proteome</keyword>
<gene>
    <name evidence="4" type="ORF">WJX64_00480</name>
</gene>
<evidence type="ECO:0000256" key="1">
    <source>
        <dbReference type="ARBA" id="ARBA00023015"/>
    </source>
</evidence>
<dbReference type="Pfam" id="PF13185">
    <property type="entry name" value="GAF_2"/>
    <property type="match status" value="1"/>
</dbReference>
<sequence>MQSSEAGSGESDTGLVRSDVLLAGFLTSLPIDGASVSVVTLAGSHSTVSSSDALATLLEQLQYDLGEGPHYRALEMRRPVLVPDVRVADHSEWPMFGHALVQTEARAVFSFPLRIGAATVGVVDLYRLSPGELSNLDVTRAAAIAGAVAGKAAAYGAADAEGDGRHDSALVAGTRRHVHQATGMMSVQLDTTVTDAFSRLRGHAYATGRSVDEVASDVVARVLDFSEPATGSETP</sequence>
<comment type="caution">
    <text evidence="4">The sequence shown here is derived from an EMBL/GenBank/DDBJ whole genome shotgun (WGS) entry which is preliminary data.</text>
</comment>
<dbReference type="Gene3D" id="3.30.450.40">
    <property type="match status" value="1"/>
</dbReference>
<dbReference type="Gene3D" id="1.10.10.10">
    <property type="entry name" value="Winged helix-like DNA-binding domain superfamily/Winged helix DNA-binding domain"/>
    <property type="match status" value="1"/>
</dbReference>
<dbReference type="EMBL" id="JBCLVG010000001">
    <property type="protein sequence ID" value="MEN1945013.1"/>
    <property type="molecule type" value="Genomic_DNA"/>
</dbReference>
<dbReference type="InterPro" id="IPR029016">
    <property type="entry name" value="GAF-like_dom_sf"/>
</dbReference>
<evidence type="ECO:0000313" key="4">
    <source>
        <dbReference type="EMBL" id="MEN1945013.1"/>
    </source>
</evidence>
<reference evidence="4 5" key="1">
    <citation type="submission" date="2024-03" db="EMBL/GenBank/DDBJ databases">
        <title>YIM 134122 draft genome.</title>
        <authorList>
            <person name="Zuo S."/>
            <person name="Xiong L."/>
        </authorList>
    </citation>
    <scope>NUCLEOTIDE SEQUENCE [LARGE SCALE GENOMIC DNA]</scope>
    <source>
        <strain evidence="4 5">YIM 134122</strain>
    </source>
</reference>
<dbReference type="InterPro" id="IPR003018">
    <property type="entry name" value="GAF"/>
</dbReference>
<dbReference type="SMART" id="SM01012">
    <property type="entry name" value="ANTAR"/>
    <property type="match status" value="1"/>
</dbReference>
<proteinExistence type="predicted"/>
<dbReference type="InterPro" id="IPR005561">
    <property type="entry name" value="ANTAR"/>
</dbReference>
<dbReference type="SUPFAM" id="SSF55781">
    <property type="entry name" value="GAF domain-like"/>
    <property type="match status" value="1"/>
</dbReference>
<protein>
    <submittedName>
        <fullName evidence="4">GAF and ANTAR domain-containing protein</fullName>
    </submittedName>
</protein>
<feature type="domain" description="ANTAR" evidence="3">
    <location>
        <begin position="140"/>
        <end position="219"/>
    </location>
</feature>
<dbReference type="InterPro" id="IPR036388">
    <property type="entry name" value="WH-like_DNA-bd_sf"/>
</dbReference>
<accession>A0ABU9VZ46</accession>
<evidence type="ECO:0000259" key="3">
    <source>
        <dbReference type="SMART" id="SM01012"/>
    </source>
</evidence>
<dbReference type="Proteomes" id="UP001425155">
    <property type="component" value="Unassembled WGS sequence"/>
</dbReference>
<dbReference type="Pfam" id="PF03861">
    <property type="entry name" value="ANTAR"/>
    <property type="match status" value="1"/>
</dbReference>
<evidence type="ECO:0000313" key="5">
    <source>
        <dbReference type="Proteomes" id="UP001425155"/>
    </source>
</evidence>
<organism evidence="4 5">
    <name type="scientific">Leifsonia stereocauli</name>
    <dbReference type="NCBI Taxonomy" id="3134136"/>
    <lineage>
        <taxon>Bacteria</taxon>
        <taxon>Bacillati</taxon>
        <taxon>Actinomycetota</taxon>
        <taxon>Actinomycetes</taxon>
        <taxon>Micrococcales</taxon>
        <taxon>Microbacteriaceae</taxon>
        <taxon>Leifsonia</taxon>
    </lineage>
</organism>
<name>A0ABU9VZ46_9MICO</name>
<keyword evidence="2" id="KW-0804">Transcription</keyword>
<dbReference type="RefSeq" id="WP_342110734.1">
    <property type="nucleotide sequence ID" value="NZ_JBCAUN010000001.1"/>
</dbReference>